<feature type="non-terminal residue" evidence="8">
    <location>
        <position position="1"/>
    </location>
</feature>
<evidence type="ECO:0000313" key="9">
    <source>
        <dbReference type="Proteomes" id="UP000789508"/>
    </source>
</evidence>
<dbReference type="GO" id="GO:0046872">
    <property type="term" value="F:metal ion binding"/>
    <property type="evidence" value="ECO:0007669"/>
    <property type="project" value="UniProtKB-KW"/>
</dbReference>
<feature type="domain" description="Peptidase M24" evidence="7">
    <location>
        <begin position="17"/>
        <end position="193"/>
    </location>
</feature>
<dbReference type="PANTHER" id="PTHR46112">
    <property type="entry name" value="AMINOPEPTIDASE"/>
    <property type="match status" value="1"/>
</dbReference>
<protein>
    <submittedName>
        <fullName evidence="8">9349_t:CDS:1</fullName>
    </submittedName>
</protein>
<evidence type="ECO:0000256" key="6">
    <source>
        <dbReference type="RuleBase" id="RU000590"/>
    </source>
</evidence>
<sequence length="194" mass="21651">IEVGKLRAIKTEKEIKRMRQAAQITDQTYQKVLKLIKPGMSEKELAKLIRHVFEEFGAEELSFDTIVVSGKNGALPHGQPSDKLIKEGELITIDFGCKYQEYCSDFTRTFALGIQAVKPGIKCSEIDQIVRDYIQQKGYGKYFIHSTGHGLGIEVHEAPSVSARDNTVLQPGMVITIEPGIYIPELGGVRIEDE</sequence>
<evidence type="ECO:0000259" key="7">
    <source>
        <dbReference type="Pfam" id="PF00557"/>
    </source>
</evidence>
<reference evidence="8" key="1">
    <citation type="submission" date="2021-06" db="EMBL/GenBank/DDBJ databases">
        <authorList>
            <person name="Kallberg Y."/>
            <person name="Tangrot J."/>
            <person name="Rosling A."/>
        </authorList>
    </citation>
    <scope>NUCLEOTIDE SEQUENCE</scope>
    <source>
        <strain evidence="8">FL130A</strain>
    </source>
</reference>
<dbReference type="InterPro" id="IPR001131">
    <property type="entry name" value="Peptidase_M24B_aminopep-P_CS"/>
</dbReference>
<evidence type="ECO:0000256" key="2">
    <source>
        <dbReference type="ARBA" id="ARBA00008766"/>
    </source>
</evidence>
<comment type="caution">
    <text evidence="8">The sequence shown here is derived from an EMBL/GenBank/DDBJ whole genome shotgun (WGS) entry which is preliminary data.</text>
</comment>
<dbReference type="InterPro" id="IPR000994">
    <property type="entry name" value="Pept_M24"/>
</dbReference>
<comment type="cofactor">
    <cofactor evidence="1">
        <name>Mn(2+)</name>
        <dbReference type="ChEBI" id="CHEBI:29035"/>
    </cofactor>
</comment>
<evidence type="ECO:0000256" key="3">
    <source>
        <dbReference type="ARBA" id="ARBA00022723"/>
    </source>
</evidence>
<organism evidence="8 9">
    <name type="scientific">Ambispora leptoticha</name>
    <dbReference type="NCBI Taxonomy" id="144679"/>
    <lineage>
        <taxon>Eukaryota</taxon>
        <taxon>Fungi</taxon>
        <taxon>Fungi incertae sedis</taxon>
        <taxon>Mucoromycota</taxon>
        <taxon>Glomeromycotina</taxon>
        <taxon>Glomeromycetes</taxon>
        <taxon>Archaeosporales</taxon>
        <taxon>Ambisporaceae</taxon>
        <taxon>Ambispora</taxon>
    </lineage>
</organism>
<evidence type="ECO:0000256" key="5">
    <source>
        <dbReference type="ARBA" id="ARBA00023211"/>
    </source>
</evidence>
<keyword evidence="9" id="KW-1185">Reference proteome</keyword>
<dbReference type="SUPFAM" id="SSF55920">
    <property type="entry name" value="Creatinase/aminopeptidase"/>
    <property type="match status" value="1"/>
</dbReference>
<evidence type="ECO:0000313" key="8">
    <source>
        <dbReference type="EMBL" id="CAG8749054.1"/>
    </source>
</evidence>
<name>A0A9N9ITG2_9GLOM</name>
<gene>
    <name evidence="8" type="ORF">ALEPTO_LOCUS13230</name>
</gene>
<evidence type="ECO:0000256" key="4">
    <source>
        <dbReference type="ARBA" id="ARBA00022801"/>
    </source>
</evidence>
<keyword evidence="3 6" id="KW-0479">Metal-binding</keyword>
<dbReference type="CDD" id="cd01092">
    <property type="entry name" value="APP-like"/>
    <property type="match status" value="1"/>
</dbReference>
<dbReference type="Pfam" id="PF00557">
    <property type="entry name" value="Peptidase_M24"/>
    <property type="match status" value="1"/>
</dbReference>
<dbReference type="InterPro" id="IPR036005">
    <property type="entry name" value="Creatinase/aminopeptidase-like"/>
</dbReference>
<keyword evidence="4" id="KW-0378">Hydrolase</keyword>
<dbReference type="PROSITE" id="PS00491">
    <property type="entry name" value="PROLINE_PEPTIDASE"/>
    <property type="match status" value="1"/>
</dbReference>
<proteinExistence type="inferred from homology"/>
<accession>A0A9N9ITG2</accession>
<dbReference type="PANTHER" id="PTHR46112:SF3">
    <property type="entry name" value="AMINOPEPTIDASE YPDF"/>
    <property type="match status" value="1"/>
</dbReference>
<keyword evidence="5" id="KW-0464">Manganese</keyword>
<comment type="similarity">
    <text evidence="2 6">Belongs to the peptidase M24B family.</text>
</comment>
<dbReference type="Gene3D" id="3.90.230.10">
    <property type="entry name" value="Creatinase/methionine aminopeptidase superfamily"/>
    <property type="match status" value="2"/>
</dbReference>
<dbReference type="OrthoDB" id="9995434at2759"/>
<dbReference type="GO" id="GO:0016787">
    <property type="term" value="F:hydrolase activity"/>
    <property type="evidence" value="ECO:0007669"/>
    <property type="project" value="UniProtKB-KW"/>
</dbReference>
<dbReference type="EMBL" id="CAJVPS010039547">
    <property type="protein sequence ID" value="CAG8749054.1"/>
    <property type="molecule type" value="Genomic_DNA"/>
</dbReference>
<dbReference type="AlphaFoldDB" id="A0A9N9ITG2"/>
<evidence type="ECO:0000256" key="1">
    <source>
        <dbReference type="ARBA" id="ARBA00001936"/>
    </source>
</evidence>
<dbReference type="Proteomes" id="UP000789508">
    <property type="component" value="Unassembled WGS sequence"/>
</dbReference>
<feature type="non-terminal residue" evidence="8">
    <location>
        <position position="194"/>
    </location>
</feature>
<dbReference type="InterPro" id="IPR050659">
    <property type="entry name" value="Peptidase_M24B"/>
</dbReference>